<keyword evidence="5" id="KW-0472">Membrane</keyword>
<evidence type="ECO:0000256" key="2">
    <source>
        <dbReference type="ARBA" id="ARBA00022857"/>
    </source>
</evidence>
<dbReference type="GO" id="GO:0015940">
    <property type="term" value="P:pantothenate biosynthetic process"/>
    <property type="evidence" value="ECO:0007669"/>
    <property type="project" value="InterPro"/>
</dbReference>
<dbReference type="VEuPathDB" id="FungiDB:HMPREF1541_09394"/>
<dbReference type="InterPro" id="IPR013752">
    <property type="entry name" value="KPA_reductase"/>
</dbReference>
<dbReference type="AlphaFoldDB" id="W2SA42"/>
<dbReference type="InterPro" id="IPR003710">
    <property type="entry name" value="ApbA"/>
</dbReference>
<keyword evidence="9" id="KW-1185">Reference proteome</keyword>
<comment type="similarity">
    <text evidence="1 4">Belongs to the ketopantoate reductase family.</text>
</comment>
<dbReference type="Proteomes" id="UP000030752">
    <property type="component" value="Unassembled WGS sequence"/>
</dbReference>
<dbReference type="RefSeq" id="XP_008712290.1">
    <property type="nucleotide sequence ID" value="XM_008714068.1"/>
</dbReference>
<sequence length="327" mass="35950">MTKKIEVLLYGLGAIGSFYAFILQRNPRVRLSVCARSNYEAVKANGVTIRSKNHGQHNYKPAKVLRSPDEAQQTYDHIVCVNKAVNTDSVLKQLVPVVDPKKTTIALMQNGVGIEDPFRKAFPSCTIISGVVWVGATQHTPGVVDHGSAENTELGVFPNPNLDAGLEQQRLEELESLFRDGGTDITVPQDIQTARWKKCIWNMAWNGLTTLTGADTEAWLNSSDLSTPLTHRLMTEAIEVARALGVPGVEYSLADELLAKVRPMGALYSSMYHDSRAGRPMEVEVILGTAVRKGRELGVAIPTLEIVYAMLLAIDQRLVREKAQDSK</sequence>
<keyword evidence="2 4" id="KW-0521">NADP</keyword>
<dbReference type="InParanoid" id="W2SA42"/>
<dbReference type="eggNOG" id="ENOG502RYJ0">
    <property type="taxonomic scope" value="Eukaryota"/>
</dbReference>
<name>W2SA42_CYPE1</name>
<dbReference type="InterPro" id="IPR008927">
    <property type="entry name" value="6-PGluconate_DH-like_C_sf"/>
</dbReference>
<accession>W2SA42</accession>
<protein>
    <recommendedName>
        <fullName evidence="4">2-dehydropantoate 2-reductase</fullName>
        <ecNumber evidence="4">1.1.1.169</ecNumber>
    </recommendedName>
    <alternativeName>
        <fullName evidence="4">Ketopantoate reductase</fullName>
    </alternativeName>
</protein>
<dbReference type="Pfam" id="PF08546">
    <property type="entry name" value="ApbA_C"/>
    <property type="match status" value="1"/>
</dbReference>
<dbReference type="GO" id="GO:0008677">
    <property type="term" value="F:2-dehydropantoate 2-reductase activity"/>
    <property type="evidence" value="ECO:0007669"/>
    <property type="project" value="UniProtKB-EC"/>
</dbReference>
<comment type="function">
    <text evidence="4">Catalyzes the NADPH-dependent reduction of ketopantoate into pantoic acid.</text>
</comment>
<evidence type="ECO:0000313" key="9">
    <source>
        <dbReference type="Proteomes" id="UP000030752"/>
    </source>
</evidence>
<dbReference type="Gene3D" id="1.10.1040.10">
    <property type="entry name" value="N-(1-d-carboxylethyl)-l-norvaline Dehydrogenase, domain 2"/>
    <property type="match status" value="1"/>
</dbReference>
<dbReference type="FunFam" id="1.10.1040.10:FF:000017">
    <property type="entry name" value="2-dehydropantoate 2-reductase"/>
    <property type="match status" value="1"/>
</dbReference>
<dbReference type="EMBL" id="KB822712">
    <property type="protein sequence ID" value="ETN45562.1"/>
    <property type="molecule type" value="Genomic_DNA"/>
</dbReference>
<dbReference type="OrthoDB" id="3609at2759"/>
<keyword evidence="5" id="KW-0812">Transmembrane</keyword>
<evidence type="ECO:0000256" key="4">
    <source>
        <dbReference type="RuleBase" id="RU362068"/>
    </source>
</evidence>
<dbReference type="PANTHER" id="PTHR21708">
    <property type="entry name" value="PROBABLE 2-DEHYDROPANTOATE 2-REDUCTASE"/>
    <property type="match status" value="1"/>
</dbReference>
<feature type="transmembrane region" description="Helical" evidence="5">
    <location>
        <begin position="7"/>
        <end position="24"/>
    </location>
</feature>
<evidence type="ECO:0000256" key="3">
    <source>
        <dbReference type="ARBA" id="ARBA00023002"/>
    </source>
</evidence>
<keyword evidence="3 4" id="KW-0560">Oxidoreductase</keyword>
<evidence type="ECO:0000259" key="7">
    <source>
        <dbReference type="Pfam" id="PF08546"/>
    </source>
</evidence>
<feature type="domain" description="Ketopantoate reductase N-terminal" evidence="6">
    <location>
        <begin position="8"/>
        <end position="158"/>
    </location>
</feature>
<dbReference type="GO" id="GO:0005737">
    <property type="term" value="C:cytoplasm"/>
    <property type="evidence" value="ECO:0007669"/>
    <property type="project" value="TreeGrafter"/>
</dbReference>
<evidence type="ECO:0000313" key="8">
    <source>
        <dbReference type="EMBL" id="ETN45562.1"/>
    </source>
</evidence>
<dbReference type="InterPro" id="IPR013328">
    <property type="entry name" value="6PGD_dom2"/>
</dbReference>
<evidence type="ECO:0000256" key="5">
    <source>
        <dbReference type="SAM" id="Phobius"/>
    </source>
</evidence>
<dbReference type="FunFam" id="3.40.50.720:FF:000609">
    <property type="entry name" value="2-dehydropantoate 2-reductase"/>
    <property type="match status" value="1"/>
</dbReference>
<dbReference type="NCBIfam" id="TIGR00745">
    <property type="entry name" value="apbA_panE"/>
    <property type="match status" value="1"/>
</dbReference>
<organism evidence="8 9">
    <name type="scientific">Cyphellophora europaea (strain CBS 101466)</name>
    <name type="common">Phialophora europaea</name>
    <dbReference type="NCBI Taxonomy" id="1220924"/>
    <lineage>
        <taxon>Eukaryota</taxon>
        <taxon>Fungi</taxon>
        <taxon>Dikarya</taxon>
        <taxon>Ascomycota</taxon>
        <taxon>Pezizomycotina</taxon>
        <taxon>Eurotiomycetes</taxon>
        <taxon>Chaetothyriomycetidae</taxon>
        <taxon>Chaetothyriales</taxon>
        <taxon>Cyphellophoraceae</taxon>
        <taxon>Cyphellophora</taxon>
    </lineage>
</organism>
<dbReference type="PANTHER" id="PTHR21708:SF40">
    <property type="entry name" value="REDUCTASE FAMILY PROTEIN, PUTATIVE (AFU_ORTHOLOGUE AFUA_2G14497)-RELATED"/>
    <property type="match status" value="1"/>
</dbReference>
<dbReference type="InterPro" id="IPR051402">
    <property type="entry name" value="KPR-Related"/>
</dbReference>
<feature type="domain" description="Ketopantoate reductase C-terminal" evidence="7">
    <location>
        <begin position="190"/>
        <end position="313"/>
    </location>
</feature>
<dbReference type="GeneID" id="19976733"/>
<gene>
    <name evidence="8" type="ORF">HMPREF1541_09394</name>
</gene>
<keyword evidence="5" id="KW-1133">Transmembrane helix</keyword>
<dbReference type="SUPFAM" id="SSF48179">
    <property type="entry name" value="6-phosphogluconate dehydrogenase C-terminal domain-like"/>
    <property type="match status" value="1"/>
</dbReference>
<dbReference type="InterPro" id="IPR036291">
    <property type="entry name" value="NAD(P)-bd_dom_sf"/>
</dbReference>
<comment type="catalytic activity">
    <reaction evidence="4">
        <text>(R)-pantoate + NADP(+) = 2-dehydropantoate + NADPH + H(+)</text>
        <dbReference type="Rhea" id="RHEA:16233"/>
        <dbReference type="ChEBI" id="CHEBI:11561"/>
        <dbReference type="ChEBI" id="CHEBI:15378"/>
        <dbReference type="ChEBI" id="CHEBI:15980"/>
        <dbReference type="ChEBI" id="CHEBI:57783"/>
        <dbReference type="ChEBI" id="CHEBI:58349"/>
        <dbReference type="EC" id="1.1.1.169"/>
    </reaction>
</comment>
<dbReference type="STRING" id="1220924.W2SA42"/>
<dbReference type="HOGENOM" id="CLU_031468_2_0_1"/>
<reference evidence="8 9" key="1">
    <citation type="submission" date="2013-03" db="EMBL/GenBank/DDBJ databases">
        <title>The Genome Sequence of Phialophora europaea CBS 101466.</title>
        <authorList>
            <consortium name="The Broad Institute Genomics Platform"/>
            <person name="Cuomo C."/>
            <person name="de Hoog S."/>
            <person name="Gorbushina A."/>
            <person name="Walker B."/>
            <person name="Young S.K."/>
            <person name="Zeng Q."/>
            <person name="Gargeya S."/>
            <person name="Fitzgerald M."/>
            <person name="Haas B."/>
            <person name="Abouelleil A."/>
            <person name="Allen A.W."/>
            <person name="Alvarado L."/>
            <person name="Arachchi H.M."/>
            <person name="Berlin A.M."/>
            <person name="Chapman S.B."/>
            <person name="Gainer-Dewar J."/>
            <person name="Goldberg J."/>
            <person name="Griggs A."/>
            <person name="Gujja S."/>
            <person name="Hansen M."/>
            <person name="Howarth C."/>
            <person name="Imamovic A."/>
            <person name="Ireland A."/>
            <person name="Larimer J."/>
            <person name="McCowan C."/>
            <person name="Murphy C."/>
            <person name="Pearson M."/>
            <person name="Poon T.W."/>
            <person name="Priest M."/>
            <person name="Roberts A."/>
            <person name="Saif S."/>
            <person name="Shea T."/>
            <person name="Sisk P."/>
            <person name="Sykes S."/>
            <person name="Wortman J."/>
            <person name="Nusbaum C."/>
            <person name="Birren B."/>
        </authorList>
    </citation>
    <scope>NUCLEOTIDE SEQUENCE [LARGE SCALE GENOMIC DNA]</scope>
    <source>
        <strain evidence="8 9">CBS 101466</strain>
    </source>
</reference>
<proteinExistence type="inferred from homology"/>
<dbReference type="EC" id="1.1.1.169" evidence="4"/>
<dbReference type="InterPro" id="IPR013332">
    <property type="entry name" value="KPR_N"/>
</dbReference>
<dbReference type="SUPFAM" id="SSF51735">
    <property type="entry name" value="NAD(P)-binding Rossmann-fold domains"/>
    <property type="match status" value="1"/>
</dbReference>
<dbReference type="Pfam" id="PF02558">
    <property type="entry name" value="ApbA"/>
    <property type="match status" value="1"/>
</dbReference>
<dbReference type="Gene3D" id="3.40.50.720">
    <property type="entry name" value="NAD(P)-binding Rossmann-like Domain"/>
    <property type="match status" value="1"/>
</dbReference>
<evidence type="ECO:0000259" key="6">
    <source>
        <dbReference type="Pfam" id="PF02558"/>
    </source>
</evidence>
<evidence type="ECO:0000256" key="1">
    <source>
        <dbReference type="ARBA" id="ARBA00007870"/>
    </source>
</evidence>